<reference evidence="1" key="1">
    <citation type="submission" date="2021-05" db="EMBL/GenBank/DDBJ databases">
        <authorList>
            <person name="Alioto T."/>
            <person name="Alioto T."/>
            <person name="Gomez Garrido J."/>
        </authorList>
    </citation>
    <scope>NUCLEOTIDE SEQUENCE</scope>
</reference>
<dbReference type="EMBL" id="HBUF01564030">
    <property type="protein sequence ID" value="CAG6763704.1"/>
    <property type="molecule type" value="Transcribed_RNA"/>
</dbReference>
<organism evidence="1">
    <name type="scientific">Cacopsylla melanoneura</name>
    <dbReference type="NCBI Taxonomy" id="428564"/>
    <lineage>
        <taxon>Eukaryota</taxon>
        <taxon>Metazoa</taxon>
        <taxon>Ecdysozoa</taxon>
        <taxon>Arthropoda</taxon>
        <taxon>Hexapoda</taxon>
        <taxon>Insecta</taxon>
        <taxon>Pterygota</taxon>
        <taxon>Neoptera</taxon>
        <taxon>Paraneoptera</taxon>
        <taxon>Hemiptera</taxon>
        <taxon>Sternorrhyncha</taxon>
        <taxon>Psylloidea</taxon>
        <taxon>Psyllidae</taxon>
        <taxon>Psyllinae</taxon>
        <taxon>Cacopsylla</taxon>
    </lineage>
</organism>
<name>A0A8D9AE78_9HEMI</name>
<protein>
    <submittedName>
        <fullName evidence="1">Uncharacterized protein</fullName>
    </submittedName>
</protein>
<proteinExistence type="predicted"/>
<accession>A0A8D9AE78</accession>
<dbReference type="AlphaFoldDB" id="A0A8D9AE78"/>
<evidence type="ECO:0000313" key="1">
    <source>
        <dbReference type="EMBL" id="CAG6763704.1"/>
    </source>
</evidence>
<sequence length="103" mass="12525">MIIYNSYQNIFLQVEDSSRNNFMIELLDRLNRKITLQIYGSTNTVQICPSWSECEDHVYQTSTDYQISLYIIGRCRFIRFFTSIIRKRPYFLWCMKKINVWDS</sequence>